<dbReference type="GO" id="GO:0046872">
    <property type="term" value="F:metal ion binding"/>
    <property type="evidence" value="ECO:0007669"/>
    <property type="project" value="UniProtKB-KW"/>
</dbReference>
<dbReference type="InterPro" id="IPR027443">
    <property type="entry name" value="IPNS-like_sf"/>
</dbReference>
<evidence type="ECO:0000256" key="3">
    <source>
        <dbReference type="ARBA" id="ARBA00023004"/>
    </source>
</evidence>
<reference evidence="6" key="1">
    <citation type="submission" date="2018-10" db="EMBL/GenBank/DDBJ databases">
        <title>Transcriptome sequencing and physiological analysis of Pohlia nutans under salt stress reveal the important roles of ROS-scavenging system.</title>
        <authorList>
            <person name="Zhang W."/>
            <person name="Liu S."/>
            <person name="Li C."/>
            <person name="Zhang P."/>
            <person name="Zhang P."/>
        </authorList>
    </citation>
    <scope>NUCLEOTIDE SEQUENCE</scope>
    <source>
        <strain evidence="6">Antarctic Moss No.L</strain>
    </source>
</reference>
<proteinExistence type="evidence at transcript level"/>
<sequence length="349" mass="38833">MPQMVQQLLSQAGGLSQVPSRFIQPVEERPESEQGCTTIPVIDMKGIAENGNRIIAEIARACQEWGFFQVINHGVAPSLMEEFRDLAHEFFSLGQEEKEVNAIQPGKCVGYGRFFEQSDGVANWADNLILFSYGEEQRLAQPCMPPKPKRFREVVEKYGSAMFKLFTQLLELISAGLGLQPDAIAKQAKINDPGAAIRTDFNCYPPCPQPKLVLGSAPHADRGVLTVLQQDRVSGLQVAKDGKWFPVPPAKNAFVINLGDQMQIMSNGKYKSIVHRAVANQTETRYSFANFLMPADQTVIQPMAELLSASSPAVYRPIRFGEYIGGYSYLFKPLNRNIDSFRVIPQDCL</sequence>
<dbReference type="Pfam" id="PF03171">
    <property type="entry name" value="2OG-FeII_Oxy"/>
    <property type="match status" value="1"/>
</dbReference>
<dbReference type="PANTHER" id="PTHR47991">
    <property type="entry name" value="OXOGLUTARATE/IRON-DEPENDENT DIOXYGENASE"/>
    <property type="match status" value="1"/>
</dbReference>
<evidence type="ECO:0000256" key="2">
    <source>
        <dbReference type="ARBA" id="ARBA00022723"/>
    </source>
</evidence>
<dbReference type="EMBL" id="MK036759">
    <property type="protein sequence ID" value="QCP71063.1"/>
    <property type="molecule type" value="mRNA"/>
</dbReference>
<dbReference type="SUPFAM" id="SSF51197">
    <property type="entry name" value="Clavaminate synthase-like"/>
    <property type="match status" value="1"/>
</dbReference>
<feature type="domain" description="Fe2OG dioxygenase" evidence="5">
    <location>
        <begin position="189"/>
        <end position="294"/>
    </location>
</feature>
<dbReference type="Gene3D" id="2.60.120.330">
    <property type="entry name" value="B-lactam Antibiotic, Isopenicillin N Synthase, Chain"/>
    <property type="match status" value="1"/>
</dbReference>
<dbReference type="InterPro" id="IPR044861">
    <property type="entry name" value="IPNS-like_FE2OG_OXY"/>
</dbReference>
<name>A0A4P8JG14_9BRYO</name>
<comment type="similarity">
    <text evidence="1 4">Belongs to the iron/ascorbate-dependent oxidoreductase family.</text>
</comment>
<dbReference type="FunFam" id="2.60.120.330:FF:000079">
    <property type="entry name" value="Protein SRG1"/>
    <property type="match status" value="1"/>
</dbReference>
<dbReference type="Pfam" id="PF14226">
    <property type="entry name" value="DIOX_N"/>
    <property type="match status" value="1"/>
</dbReference>
<keyword evidence="4" id="KW-0560">Oxidoreductase</keyword>
<dbReference type="GO" id="GO:0051213">
    <property type="term" value="F:dioxygenase activity"/>
    <property type="evidence" value="ECO:0007669"/>
    <property type="project" value="UniProtKB-KW"/>
</dbReference>
<organism evidence="6">
    <name type="scientific">Pohlia nutans</name>
    <dbReference type="NCBI Taxonomy" id="140635"/>
    <lineage>
        <taxon>Eukaryota</taxon>
        <taxon>Viridiplantae</taxon>
        <taxon>Streptophyta</taxon>
        <taxon>Embryophyta</taxon>
        <taxon>Bryophyta</taxon>
        <taxon>Bryophytina</taxon>
        <taxon>Bryopsida</taxon>
        <taxon>Bryidae</taxon>
        <taxon>Bryanae</taxon>
        <taxon>Bryales</taxon>
        <taxon>Mniaceae</taxon>
        <taxon>Pohlia</taxon>
    </lineage>
</organism>
<evidence type="ECO:0000313" key="6">
    <source>
        <dbReference type="EMBL" id="QCP71063.1"/>
    </source>
</evidence>
<dbReference type="PROSITE" id="PS51471">
    <property type="entry name" value="FE2OG_OXY"/>
    <property type="match status" value="1"/>
</dbReference>
<evidence type="ECO:0000259" key="5">
    <source>
        <dbReference type="PROSITE" id="PS51471"/>
    </source>
</evidence>
<evidence type="ECO:0000256" key="4">
    <source>
        <dbReference type="RuleBase" id="RU003682"/>
    </source>
</evidence>
<keyword evidence="3 4" id="KW-0408">Iron</keyword>
<protein>
    <submittedName>
        <fullName evidence="6">Leucoanthocyanidin dioxygenase</fullName>
    </submittedName>
</protein>
<keyword evidence="2 4" id="KW-0479">Metal-binding</keyword>
<dbReference type="InterPro" id="IPR026992">
    <property type="entry name" value="DIOX_N"/>
</dbReference>
<dbReference type="AlphaFoldDB" id="A0A4P8JG14"/>
<keyword evidence="6" id="KW-0223">Dioxygenase</keyword>
<dbReference type="InterPro" id="IPR050295">
    <property type="entry name" value="Plant_2OG-oxidoreductases"/>
</dbReference>
<accession>A0A4P8JG14</accession>
<evidence type="ECO:0000256" key="1">
    <source>
        <dbReference type="ARBA" id="ARBA00008056"/>
    </source>
</evidence>
<dbReference type="InterPro" id="IPR005123">
    <property type="entry name" value="Oxoglu/Fe-dep_dioxygenase_dom"/>
</dbReference>
<dbReference type="PRINTS" id="PR00682">
    <property type="entry name" value="IPNSYNTHASE"/>
</dbReference>